<dbReference type="InterPro" id="IPR043504">
    <property type="entry name" value="Peptidase_S1_PA_chymotrypsin"/>
</dbReference>
<keyword evidence="8" id="KW-1185">Reference proteome</keyword>
<evidence type="ECO:0000256" key="6">
    <source>
        <dbReference type="SAM" id="Phobius"/>
    </source>
</evidence>
<dbReference type="PANTHER" id="PTHR43019">
    <property type="entry name" value="SERINE ENDOPROTEASE DEGS"/>
    <property type="match status" value="1"/>
</dbReference>
<sequence>MTLVAFSVPPSRSSDTSRENPEQRSTPVRPSLHFSDPKSGNDAALHARPAVLPTARARSVGRGAGSHWSTPTTGNDAALHARPAVLPTARARSAGWGAGSPWHGGLHTWCPWSAARISRSDGTVGARHSAGRSFVPEISFGEFTLLDIILVVVLLGYLVTGLRNGFLVTLGGIAGFVAGAIAAFFAIPLVSGWVPNNPWRLIAVIGTVLVLVIVGQAMGSALGASIRRWSDFPPLRVIDRILGGAVNVVVAALVLSMLAFSVGTLGVPVLSQQLASSQVIQGIDRLTPGPVRSWLAQLRSIAVDEGIPTILDGVGPAAPPAVVPDASVDTPELAAAASSVVRITGTAYACGQNQTGSGFVIAPERVITNAHVVAGVGEPVVEIPGEGALPGRVVQLDTVRDIAVIAVEDLQAAPLPLGEELENGTTAAFAGYPAGGPYRIQPAGVQSLSPVLVNNIYGADAQPLTVYSLAANVQQGNSGGPLLDLQGRVAGVVFAKSTADAPVGYALSLDELRPIADSALGLEDAVSAGQCNRG</sequence>
<gene>
    <name evidence="7" type="ORF">FQ377_01940</name>
</gene>
<accession>A0A5D0XTR5</accession>
<dbReference type="Proteomes" id="UP000323410">
    <property type="component" value="Unassembled WGS sequence"/>
</dbReference>
<dbReference type="AlphaFoldDB" id="A0A5D0XTR5"/>
<dbReference type="PANTHER" id="PTHR43019:SF23">
    <property type="entry name" value="PROTEASE DO-LIKE 5, CHLOROPLASTIC"/>
    <property type="match status" value="1"/>
</dbReference>
<dbReference type="Gene3D" id="2.40.10.10">
    <property type="entry name" value="Trypsin-like serine proteases"/>
    <property type="match status" value="2"/>
</dbReference>
<dbReference type="InterPro" id="IPR003825">
    <property type="entry name" value="Colicin-V_CvpA"/>
</dbReference>
<evidence type="ECO:0000256" key="3">
    <source>
        <dbReference type="ARBA" id="ARBA00022989"/>
    </source>
</evidence>
<dbReference type="GO" id="GO:0016020">
    <property type="term" value="C:membrane"/>
    <property type="evidence" value="ECO:0007669"/>
    <property type="project" value="UniProtKB-SubCell"/>
</dbReference>
<name>A0A5D0XTR5_9MICC</name>
<dbReference type="Pfam" id="PF13365">
    <property type="entry name" value="Trypsin_2"/>
    <property type="match status" value="1"/>
</dbReference>
<feature type="transmembrane region" description="Helical" evidence="6">
    <location>
        <begin position="245"/>
        <end position="270"/>
    </location>
</feature>
<protein>
    <submittedName>
        <fullName evidence="7">MarP family serine protease</fullName>
    </submittedName>
</protein>
<feature type="region of interest" description="Disordered" evidence="5">
    <location>
        <begin position="1"/>
        <end position="44"/>
    </location>
</feature>
<dbReference type="GO" id="GO:0008233">
    <property type="term" value="F:peptidase activity"/>
    <property type="evidence" value="ECO:0007669"/>
    <property type="project" value="UniProtKB-KW"/>
</dbReference>
<dbReference type="GO" id="GO:0006508">
    <property type="term" value="P:proteolysis"/>
    <property type="evidence" value="ECO:0007669"/>
    <property type="project" value="UniProtKB-KW"/>
</dbReference>
<keyword evidence="7" id="KW-0645">Protease</keyword>
<evidence type="ECO:0000313" key="7">
    <source>
        <dbReference type="EMBL" id="TYD00245.1"/>
    </source>
</evidence>
<evidence type="ECO:0000256" key="1">
    <source>
        <dbReference type="ARBA" id="ARBA00004141"/>
    </source>
</evidence>
<reference evidence="7 8" key="1">
    <citation type="submission" date="2019-08" db="EMBL/GenBank/DDBJ databases">
        <title>Genone of Arthrobacter echini P9.</title>
        <authorList>
            <person name="Bowman J.P."/>
        </authorList>
    </citation>
    <scope>NUCLEOTIDE SEQUENCE [LARGE SCALE GENOMIC DNA]</scope>
    <source>
        <strain evidence="7 8">P9</strain>
    </source>
</reference>
<comment type="caution">
    <text evidence="7">The sequence shown here is derived from an EMBL/GenBank/DDBJ whole genome shotgun (WGS) entry which is preliminary data.</text>
</comment>
<evidence type="ECO:0000313" key="8">
    <source>
        <dbReference type="Proteomes" id="UP000323410"/>
    </source>
</evidence>
<dbReference type="Pfam" id="PF02674">
    <property type="entry name" value="Colicin_V"/>
    <property type="match status" value="1"/>
</dbReference>
<dbReference type="OrthoDB" id="9766361at2"/>
<keyword evidence="3 6" id="KW-1133">Transmembrane helix</keyword>
<dbReference type="InterPro" id="IPR009003">
    <property type="entry name" value="Peptidase_S1_PA"/>
</dbReference>
<proteinExistence type="predicted"/>
<feature type="transmembrane region" description="Helical" evidence="6">
    <location>
        <begin position="138"/>
        <end position="159"/>
    </location>
</feature>
<feature type="transmembrane region" description="Helical" evidence="6">
    <location>
        <begin position="166"/>
        <end position="187"/>
    </location>
</feature>
<feature type="transmembrane region" description="Helical" evidence="6">
    <location>
        <begin position="199"/>
        <end position="224"/>
    </location>
</feature>
<dbReference type="SUPFAM" id="SSF50494">
    <property type="entry name" value="Trypsin-like serine proteases"/>
    <property type="match status" value="1"/>
</dbReference>
<keyword evidence="7" id="KW-0378">Hydrolase</keyword>
<comment type="subcellular location">
    <subcellularLocation>
        <location evidence="1">Membrane</location>
        <topology evidence="1">Multi-pass membrane protein</topology>
    </subcellularLocation>
</comment>
<evidence type="ECO:0000256" key="5">
    <source>
        <dbReference type="SAM" id="MobiDB-lite"/>
    </source>
</evidence>
<dbReference type="EMBL" id="VSLD01000001">
    <property type="protein sequence ID" value="TYD00245.1"/>
    <property type="molecule type" value="Genomic_DNA"/>
</dbReference>
<organism evidence="7 8">
    <name type="scientific">Arthrobacter echini</name>
    <dbReference type="NCBI Taxonomy" id="1529066"/>
    <lineage>
        <taxon>Bacteria</taxon>
        <taxon>Bacillati</taxon>
        <taxon>Actinomycetota</taxon>
        <taxon>Actinomycetes</taxon>
        <taxon>Micrococcales</taxon>
        <taxon>Micrococcaceae</taxon>
        <taxon>Arthrobacter</taxon>
    </lineage>
</organism>
<dbReference type="InterPro" id="IPR047680">
    <property type="entry name" value="MarP-like"/>
</dbReference>
<keyword evidence="4 6" id="KW-0472">Membrane</keyword>
<evidence type="ECO:0000256" key="4">
    <source>
        <dbReference type="ARBA" id="ARBA00023136"/>
    </source>
</evidence>
<evidence type="ECO:0000256" key="2">
    <source>
        <dbReference type="ARBA" id="ARBA00022692"/>
    </source>
</evidence>
<dbReference type="GO" id="GO:0009403">
    <property type="term" value="P:toxin biosynthetic process"/>
    <property type="evidence" value="ECO:0007669"/>
    <property type="project" value="InterPro"/>
</dbReference>
<dbReference type="NCBIfam" id="NF033740">
    <property type="entry name" value="MarP_fam_protase"/>
    <property type="match status" value="1"/>
</dbReference>
<keyword evidence="2 6" id="KW-0812">Transmembrane</keyword>